<evidence type="ECO:0000313" key="2">
    <source>
        <dbReference type="Proteomes" id="UP001164776"/>
    </source>
</evidence>
<accession>A0A9W7X844</accession>
<gene>
    <name evidence="1" type="ORF">BS78_K096100</name>
</gene>
<name>A0A9W7X844_9POAL</name>
<dbReference type="Proteomes" id="UP001164776">
    <property type="component" value="Unassembled WGS sequence"/>
</dbReference>
<comment type="caution">
    <text evidence="1">The sequence shown here is derived from an EMBL/GenBank/DDBJ whole genome shotgun (WGS) entry which is preliminary data.</text>
</comment>
<dbReference type="OrthoDB" id="786061at2759"/>
<organism evidence="1 2">
    <name type="scientific">Paspalum vaginatum</name>
    <name type="common">seashore paspalum</name>
    <dbReference type="NCBI Taxonomy" id="158149"/>
    <lineage>
        <taxon>Eukaryota</taxon>
        <taxon>Viridiplantae</taxon>
        <taxon>Streptophyta</taxon>
        <taxon>Embryophyta</taxon>
        <taxon>Tracheophyta</taxon>
        <taxon>Spermatophyta</taxon>
        <taxon>Magnoliopsida</taxon>
        <taxon>Liliopsida</taxon>
        <taxon>Poales</taxon>
        <taxon>Poaceae</taxon>
        <taxon>PACMAD clade</taxon>
        <taxon>Panicoideae</taxon>
        <taxon>Andropogonodae</taxon>
        <taxon>Paspaleae</taxon>
        <taxon>Paspalinae</taxon>
        <taxon>Paspalum</taxon>
    </lineage>
</organism>
<keyword evidence="2" id="KW-1185">Reference proteome</keyword>
<protein>
    <submittedName>
        <fullName evidence="1">Uncharacterized protein</fullName>
    </submittedName>
</protein>
<dbReference type="AlphaFoldDB" id="A0A9W7X844"/>
<dbReference type="EMBL" id="MU630211">
    <property type="protein sequence ID" value="KAJ1254270.1"/>
    <property type="molecule type" value="Genomic_DNA"/>
</dbReference>
<proteinExistence type="predicted"/>
<reference evidence="1 2" key="1">
    <citation type="submission" date="2022-10" db="EMBL/GenBank/DDBJ databases">
        <title>WGS assembly of Paspalum vaginatum 540-79.</title>
        <authorList>
            <person name="Sun G."/>
            <person name="Wase N."/>
            <person name="Shu S."/>
            <person name="Jenkins J."/>
            <person name="Zhou B."/>
            <person name="Torres-Rodriguez J."/>
            <person name="Chen C."/>
            <person name="Sandor L."/>
            <person name="Plott C."/>
            <person name="Yoshinga Y."/>
            <person name="Daum C."/>
            <person name="Qi P."/>
            <person name="Barry K."/>
            <person name="Lipzen A."/>
            <person name="Berry L."/>
            <person name="Pedersen C."/>
            <person name="Gottilla T."/>
            <person name="Foltz A."/>
            <person name="Yu H."/>
            <person name="O'Malley R."/>
            <person name="Zhang C."/>
            <person name="Devos K."/>
            <person name="Sigmon B."/>
            <person name="Yu B."/>
            <person name="Obata T."/>
            <person name="Schmutz J."/>
            <person name="Schnable J."/>
        </authorList>
    </citation>
    <scope>NUCLEOTIDE SEQUENCE [LARGE SCALE GENOMIC DNA]</scope>
    <source>
        <strain evidence="2">cv. 540-79</strain>
    </source>
</reference>
<sequence length="103" mass="12045">MPWEINIGSRRVQFQNDLTADEYLALMNINTDDLMELQLWALEKIKENKAKVARAHNKKVKPKNFQVGDLVWELVLIVGTKDPAYGKWSPNWHRPYRIVETAP</sequence>
<evidence type="ECO:0000313" key="1">
    <source>
        <dbReference type="EMBL" id="KAJ1254270.1"/>
    </source>
</evidence>